<evidence type="ECO:0000313" key="2">
    <source>
        <dbReference type="Proteomes" id="UP000030680"/>
    </source>
</evidence>
<dbReference type="EMBL" id="KB454497">
    <property type="protein sequence ID" value="EME30682.1"/>
    <property type="molecule type" value="Genomic_DNA"/>
</dbReference>
<dbReference type="KEGG" id="gsl:Gasu_19290"/>
<gene>
    <name evidence="1" type="ORF">Gasu_19290</name>
</gene>
<dbReference type="Proteomes" id="UP000030680">
    <property type="component" value="Unassembled WGS sequence"/>
</dbReference>
<keyword evidence="2" id="KW-1185">Reference proteome</keyword>
<dbReference type="GeneID" id="17089396"/>
<dbReference type="RefSeq" id="XP_005707202.1">
    <property type="nucleotide sequence ID" value="XM_005707145.1"/>
</dbReference>
<evidence type="ECO:0000313" key="1">
    <source>
        <dbReference type="EMBL" id="EME30682.1"/>
    </source>
</evidence>
<dbReference type="AlphaFoldDB" id="M2XKM0"/>
<name>M2XKM0_GALSU</name>
<protein>
    <submittedName>
        <fullName evidence="1">Uncharacterized protein</fullName>
    </submittedName>
</protein>
<organism evidence="1 2">
    <name type="scientific">Galdieria sulphuraria</name>
    <name type="common">Red alga</name>
    <dbReference type="NCBI Taxonomy" id="130081"/>
    <lineage>
        <taxon>Eukaryota</taxon>
        <taxon>Rhodophyta</taxon>
        <taxon>Bangiophyceae</taxon>
        <taxon>Galdieriales</taxon>
        <taxon>Galdieriaceae</taxon>
        <taxon>Galdieria</taxon>
    </lineage>
</organism>
<accession>M2XKM0</accession>
<dbReference type="OrthoDB" id="10425693at2759"/>
<reference evidence="2" key="1">
    <citation type="journal article" date="2013" name="Science">
        <title>Gene transfer from bacteria and archaea facilitated evolution of an extremophilic eukaryote.</title>
        <authorList>
            <person name="Schonknecht G."/>
            <person name="Chen W.H."/>
            <person name="Ternes C.M."/>
            <person name="Barbier G.G."/>
            <person name="Shrestha R.P."/>
            <person name="Stanke M."/>
            <person name="Brautigam A."/>
            <person name="Baker B.J."/>
            <person name="Banfield J.F."/>
            <person name="Garavito R.M."/>
            <person name="Carr K."/>
            <person name="Wilkerson C."/>
            <person name="Rensing S.A."/>
            <person name="Gagneul D."/>
            <person name="Dickenson N.E."/>
            <person name="Oesterhelt C."/>
            <person name="Lercher M.J."/>
            <person name="Weber A.P."/>
        </authorList>
    </citation>
    <scope>NUCLEOTIDE SEQUENCE [LARGE SCALE GENOMIC DNA]</scope>
    <source>
        <strain evidence="2">074W</strain>
    </source>
</reference>
<sequence>MESYSFINTFRCQATWNYQKINQRNKDVSQKPKYPLSILSKASPTLRSLFQLKYRMEERNPVDNVFFPELFNSSLKFCRRCGKAFITSCPGLHSSSAKRKTSMYSINFLSTDIVASARDRHYLMHNRL</sequence>
<proteinExistence type="predicted"/>
<dbReference type="Gramene" id="EME30682">
    <property type="protein sequence ID" value="EME30682"/>
    <property type="gene ID" value="Gasu_19290"/>
</dbReference>